<evidence type="ECO:0000313" key="3">
    <source>
        <dbReference type="EMBL" id="MDI3319787.1"/>
    </source>
</evidence>
<dbReference type="PANTHER" id="PTHR35861:SF1">
    <property type="entry name" value="PHAGE TAIL SHEATH PROTEIN"/>
    <property type="match status" value="1"/>
</dbReference>
<comment type="similarity">
    <text evidence="1">Belongs to the myoviridae tail sheath protein family.</text>
</comment>
<name>A0ABT6RD62_9BACT</name>
<evidence type="ECO:0000256" key="1">
    <source>
        <dbReference type="ARBA" id="ARBA00008005"/>
    </source>
</evidence>
<dbReference type="PANTHER" id="PTHR35861">
    <property type="match status" value="1"/>
</dbReference>
<evidence type="ECO:0000259" key="2">
    <source>
        <dbReference type="Pfam" id="PF17482"/>
    </source>
</evidence>
<gene>
    <name evidence="3" type="ORF">QJ048_08385</name>
</gene>
<dbReference type="Proteomes" id="UP001226434">
    <property type="component" value="Unassembled WGS sequence"/>
</dbReference>
<dbReference type="Pfam" id="PF17482">
    <property type="entry name" value="Phage_sheath_1C"/>
    <property type="match status" value="1"/>
</dbReference>
<keyword evidence="4" id="KW-1185">Reference proteome</keyword>
<sequence length="506" mass="55110">MSLINESALKTPGVYVTEIDAFPPAIAQVDTIPAFIGYTQIALNPNDKTLPIDGSGNNLTNIPTQISSLLDYETFYGKAQVETGITVTIDQWTDANDVLQKETITPSFTGKPSNHNMHDAVRFFYANGGGTCYIVSIGPYKATIGDPLDPGKTEFAAGLEAVKKQDDITLIIFPEGQKMAKADYYTLQNSALNLCADVNLQDRFCIMDLYDTGVDVKTAADLNAATKDFRDNINPTITESLNYGAAYFPNLVTSYSYSIDETQTAIAQQVSKNGGAAAAGDFDGKKLSDLNNTTTGNIGLYNRVKNVLNNQFPMVMPPSPAMAGIYAAVDATRGIWKAPANVGVSAITGPACKISDEMQANMNIDPLSGKSINAIRTFTGKGTLVWGGRTLLGNDNNWRYVSVRRFFIMVEKSVKLAAFTFVFEPNDANTWVRVRSMIENYLTNLWRQGALAGAKPEQAFYVRVGLGLTMTFDDILNGKLIVEIGMAPVRPAEFIILRFTQIQQTS</sequence>
<protein>
    <submittedName>
        <fullName evidence="3">Phage tail sheath C-terminal domain-containing protein</fullName>
    </submittedName>
</protein>
<evidence type="ECO:0000313" key="4">
    <source>
        <dbReference type="Proteomes" id="UP001226434"/>
    </source>
</evidence>
<dbReference type="InterPro" id="IPR052042">
    <property type="entry name" value="Tail_sheath_structural"/>
</dbReference>
<feature type="domain" description="Tail sheath protein C-terminal" evidence="2">
    <location>
        <begin position="395"/>
        <end position="500"/>
    </location>
</feature>
<dbReference type="Gene3D" id="3.40.50.11780">
    <property type="match status" value="1"/>
</dbReference>
<dbReference type="RefSeq" id="WP_282333889.1">
    <property type="nucleotide sequence ID" value="NZ_JASBRG010000005.1"/>
</dbReference>
<accession>A0ABT6RD62</accession>
<comment type="caution">
    <text evidence="3">The sequence shown here is derived from an EMBL/GenBank/DDBJ whole genome shotgun (WGS) entry which is preliminary data.</text>
</comment>
<reference evidence="3 4" key="1">
    <citation type="submission" date="2023-05" db="EMBL/GenBank/DDBJ databases">
        <title>Genome sequence of Pinibacter sp. MAH-24.</title>
        <authorList>
            <person name="Huq M.A."/>
        </authorList>
    </citation>
    <scope>NUCLEOTIDE SEQUENCE [LARGE SCALE GENOMIC DNA]</scope>
    <source>
        <strain evidence="3 4">MAH-24</strain>
    </source>
</reference>
<proteinExistence type="inferred from homology"/>
<dbReference type="InterPro" id="IPR020287">
    <property type="entry name" value="Tail_sheath_C"/>
</dbReference>
<organism evidence="3 4">
    <name type="scientific">Pinibacter soli</name>
    <dbReference type="NCBI Taxonomy" id="3044211"/>
    <lineage>
        <taxon>Bacteria</taxon>
        <taxon>Pseudomonadati</taxon>
        <taxon>Bacteroidota</taxon>
        <taxon>Chitinophagia</taxon>
        <taxon>Chitinophagales</taxon>
        <taxon>Chitinophagaceae</taxon>
        <taxon>Pinibacter</taxon>
    </lineage>
</organism>
<dbReference type="EMBL" id="JASBRG010000005">
    <property type="protein sequence ID" value="MDI3319787.1"/>
    <property type="molecule type" value="Genomic_DNA"/>
</dbReference>